<dbReference type="EMBL" id="BAABBM010000001">
    <property type="protein sequence ID" value="GAA3900820.1"/>
    <property type="molecule type" value="Genomic_DNA"/>
</dbReference>
<dbReference type="Gene3D" id="3.30.540.30">
    <property type="match status" value="1"/>
</dbReference>
<gene>
    <name evidence="3" type="ORF">GCM10022276_19550</name>
</gene>
<evidence type="ECO:0000313" key="3">
    <source>
        <dbReference type="EMBL" id="GAA3900820.1"/>
    </source>
</evidence>
<reference evidence="4" key="1">
    <citation type="journal article" date="2019" name="Int. J. Syst. Evol. Microbiol.">
        <title>The Global Catalogue of Microorganisms (GCM) 10K type strain sequencing project: providing services to taxonomists for standard genome sequencing and annotation.</title>
        <authorList>
            <consortium name="The Broad Institute Genomics Platform"/>
            <consortium name="The Broad Institute Genome Sequencing Center for Infectious Disease"/>
            <person name="Wu L."/>
            <person name="Ma J."/>
        </authorList>
    </citation>
    <scope>NUCLEOTIDE SEQUENCE [LARGE SCALE GENOMIC DNA]</scope>
    <source>
        <strain evidence="4">JCM 17543</strain>
    </source>
</reference>
<name>A0ABP7LH35_9SPHN</name>
<evidence type="ECO:0000313" key="4">
    <source>
        <dbReference type="Proteomes" id="UP001500827"/>
    </source>
</evidence>
<proteinExistence type="predicted"/>
<evidence type="ECO:0000256" key="2">
    <source>
        <dbReference type="ARBA" id="ARBA00022801"/>
    </source>
</evidence>
<protein>
    <recommendedName>
        <fullName evidence="5">Peptidase family M49</fullName>
    </recommendedName>
</protein>
<evidence type="ECO:0000256" key="1">
    <source>
        <dbReference type="ARBA" id="ARBA00022723"/>
    </source>
</evidence>
<dbReference type="Proteomes" id="UP001500827">
    <property type="component" value="Unassembled WGS sequence"/>
</dbReference>
<dbReference type="PANTHER" id="PTHR23422">
    <property type="entry name" value="DIPEPTIDYL PEPTIDASE III-RELATED"/>
    <property type="match status" value="1"/>
</dbReference>
<dbReference type="InterPro" id="IPR039461">
    <property type="entry name" value="Peptidase_M49"/>
</dbReference>
<dbReference type="Pfam" id="PF03571">
    <property type="entry name" value="Peptidase_M49"/>
    <property type="match status" value="1"/>
</dbReference>
<sequence length="595" mass="66098">MTEILHFYDSRSLSNAASRLRLPICRFSTAAAKRAAMRMNRWLGAAAALSFIAVSACKVSSTENGSEASPQSNAAAAEPGAADKLAAIDMRADTSYLSNEEKQVANLLIQAADLLNPIYLRQVSADNPRLREEIEKSGDKSLLARFDTFMGPWDEVDEDKAFYGNSKRPVGGGFYPADLTKEQFDDYLAKHPAEADSLKSPYTVVKRQGDKLVAVPYSQEYKQWLEPAAQLLEKAAAITTNASLKKFLALRAKAFRTDDYFESELAWMDLKDTPIEMVIGPYETYTDGLYGVKTAFESYVVLKDPKESQTLDIYKSHLREMEQNLPVEEQYKNFKRGFESPISVGDEIHSGGDANHGIQTVAFNLPNDERVREAKGAKKVILRNVLDAKYERILQPMATLTLVPADAANVNKRYMYLETLFHELSHSLGPGSIVVNGRQTTVDKELKDVGSGFEEAKADVMGAYNVMFMMDKGVIPAAERPQIRATYVAGLFRAMRFGDTDAHGRGAAMQYRYLRDKGGIVWDANAKRFRIDAAKLDAGIRSLVGDIVRLQVTGDYNGTKAFLAKWAVMDAEAKQVTSQMTHIPVDIHPTYPSRI</sequence>
<dbReference type="PANTHER" id="PTHR23422:SF9">
    <property type="entry name" value="ZN-DEPENDENT HYDROLASE"/>
    <property type="match status" value="1"/>
</dbReference>
<comment type="caution">
    <text evidence="3">The sequence shown here is derived from an EMBL/GenBank/DDBJ whole genome shotgun (WGS) entry which is preliminary data.</text>
</comment>
<evidence type="ECO:0008006" key="5">
    <source>
        <dbReference type="Google" id="ProtNLM"/>
    </source>
</evidence>
<keyword evidence="1" id="KW-0479">Metal-binding</keyword>
<keyword evidence="2" id="KW-0378">Hydrolase</keyword>
<organism evidence="3 4">
    <name type="scientific">Sphingomonas limnosediminicola</name>
    <dbReference type="NCBI Taxonomy" id="940133"/>
    <lineage>
        <taxon>Bacteria</taxon>
        <taxon>Pseudomonadati</taxon>
        <taxon>Pseudomonadota</taxon>
        <taxon>Alphaproteobacteria</taxon>
        <taxon>Sphingomonadales</taxon>
        <taxon>Sphingomonadaceae</taxon>
        <taxon>Sphingomonas</taxon>
    </lineage>
</organism>
<accession>A0ABP7LH35</accession>
<keyword evidence="4" id="KW-1185">Reference proteome</keyword>